<evidence type="ECO:0000313" key="2">
    <source>
        <dbReference type="Proteomes" id="UP000177659"/>
    </source>
</evidence>
<dbReference type="Proteomes" id="UP000177659">
    <property type="component" value="Unassembled WGS sequence"/>
</dbReference>
<protein>
    <submittedName>
        <fullName evidence="1">Uncharacterized protein</fullName>
    </submittedName>
</protein>
<evidence type="ECO:0000313" key="1">
    <source>
        <dbReference type="EMBL" id="OGG55291.1"/>
    </source>
</evidence>
<accession>A0A1F6D1W7</accession>
<name>A0A1F6D1W7_9BACT</name>
<sequence>MFDKRMAGVSHRDVIVQDITDIILDIFDMHDDILWSLRELDLLMEELTKEVGALPPVKS</sequence>
<dbReference type="EMBL" id="MFLC01000005">
    <property type="protein sequence ID" value="OGG55291.1"/>
    <property type="molecule type" value="Genomic_DNA"/>
</dbReference>
<reference evidence="1 2" key="1">
    <citation type="journal article" date="2016" name="Nat. Commun.">
        <title>Thousands of microbial genomes shed light on interconnected biogeochemical processes in an aquifer system.</title>
        <authorList>
            <person name="Anantharaman K."/>
            <person name="Brown C.T."/>
            <person name="Hug L.A."/>
            <person name="Sharon I."/>
            <person name="Castelle C.J."/>
            <person name="Probst A.J."/>
            <person name="Thomas B.C."/>
            <person name="Singh A."/>
            <person name="Wilkins M.J."/>
            <person name="Karaoz U."/>
            <person name="Brodie E.L."/>
            <person name="Williams K.H."/>
            <person name="Hubbard S.S."/>
            <person name="Banfield J.F."/>
        </authorList>
    </citation>
    <scope>NUCLEOTIDE SEQUENCE [LARGE SCALE GENOMIC DNA]</scope>
</reference>
<gene>
    <name evidence="1" type="ORF">A3D62_01560</name>
</gene>
<organism evidence="1 2">
    <name type="scientific">Candidatus Kaiserbacteria bacterium RIFCSPHIGHO2_02_FULL_49_11</name>
    <dbReference type="NCBI Taxonomy" id="1798489"/>
    <lineage>
        <taxon>Bacteria</taxon>
        <taxon>Candidatus Kaiseribacteriota</taxon>
    </lineage>
</organism>
<comment type="caution">
    <text evidence="1">The sequence shown here is derived from an EMBL/GenBank/DDBJ whole genome shotgun (WGS) entry which is preliminary data.</text>
</comment>
<dbReference type="AlphaFoldDB" id="A0A1F6D1W7"/>
<proteinExistence type="predicted"/>